<proteinExistence type="predicted"/>
<evidence type="ECO:0000256" key="1">
    <source>
        <dbReference type="SAM" id="Phobius"/>
    </source>
</evidence>
<reference evidence="2" key="1">
    <citation type="submission" date="2018-05" db="EMBL/GenBank/DDBJ databases">
        <authorList>
            <person name="Lanie J.A."/>
            <person name="Ng W.-L."/>
            <person name="Kazmierczak K.M."/>
            <person name="Andrzejewski T.M."/>
            <person name="Davidsen T.M."/>
            <person name="Wayne K.J."/>
            <person name="Tettelin H."/>
            <person name="Glass J.I."/>
            <person name="Rusch D."/>
            <person name="Podicherti R."/>
            <person name="Tsui H.-C.T."/>
            <person name="Winkler M.E."/>
        </authorList>
    </citation>
    <scope>NUCLEOTIDE SEQUENCE</scope>
</reference>
<evidence type="ECO:0000313" key="2">
    <source>
        <dbReference type="EMBL" id="SVE17339.1"/>
    </source>
</evidence>
<gene>
    <name evidence="2" type="ORF">METZ01_LOCUS470193</name>
</gene>
<keyword evidence="1" id="KW-0812">Transmembrane</keyword>
<dbReference type="AlphaFoldDB" id="A0A383BC21"/>
<feature type="non-terminal residue" evidence="2">
    <location>
        <position position="42"/>
    </location>
</feature>
<organism evidence="2">
    <name type="scientific">marine metagenome</name>
    <dbReference type="NCBI Taxonomy" id="408172"/>
    <lineage>
        <taxon>unclassified sequences</taxon>
        <taxon>metagenomes</taxon>
        <taxon>ecological metagenomes</taxon>
    </lineage>
</organism>
<accession>A0A383BC21</accession>
<keyword evidence="1" id="KW-0472">Membrane</keyword>
<name>A0A383BC21_9ZZZZ</name>
<sequence length="42" mass="4806">MLWRSWAFRLTIGAALIYLIFLDVILNIPATSPPHFFRSLSG</sequence>
<feature type="transmembrane region" description="Helical" evidence="1">
    <location>
        <begin position="6"/>
        <end position="28"/>
    </location>
</feature>
<dbReference type="EMBL" id="UINC01199083">
    <property type="protein sequence ID" value="SVE17339.1"/>
    <property type="molecule type" value="Genomic_DNA"/>
</dbReference>
<protein>
    <submittedName>
        <fullName evidence="2">Uncharacterized protein</fullName>
    </submittedName>
</protein>
<keyword evidence="1" id="KW-1133">Transmembrane helix</keyword>